<comment type="caution">
    <text evidence="3">The sequence shown here is derived from an EMBL/GenBank/DDBJ whole genome shotgun (WGS) entry which is preliminary data.</text>
</comment>
<accession>A0AAV9XRN8</accession>
<reference evidence="3 4" key="1">
    <citation type="submission" date="2019-10" db="EMBL/GenBank/DDBJ databases">
        <authorList>
            <person name="Palmer J.M."/>
        </authorList>
    </citation>
    <scope>NUCLEOTIDE SEQUENCE [LARGE SCALE GENOMIC DNA]</scope>
    <source>
        <strain evidence="3 4">TWF694</strain>
    </source>
</reference>
<dbReference type="Proteomes" id="UP001365542">
    <property type="component" value="Unassembled WGS sequence"/>
</dbReference>
<evidence type="ECO:0000313" key="4">
    <source>
        <dbReference type="Proteomes" id="UP001365542"/>
    </source>
</evidence>
<organism evidence="3 4">
    <name type="scientific">Orbilia ellipsospora</name>
    <dbReference type="NCBI Taxonomy" id="2528407"/>
    <lineage>
        <taxon>Eukaryota</taxon>
        <taxon>Fungi</taxon>
        <taxon>Dikarya</taxon>
        <taxon>Ascomycota</taxon>
        <taxon>Pezizomycotina</taxon>
        <taxon>Orbiliomycetes</taxon>
        <taxon>Orbiliales</taxon>
        <taxon>Orbiliaceae</taxon>
        <taxon>Orbilia</taxon>
    </lineage>
</organism>
<protein>
    <recommendedName>
        <fullName evidence="2">F-box domain-containing protein</fullName>
    </recommendedName>
</protein>
<dbReference type="PROSITE" id="PS50181">
    <property type="entry name" value="FBOX"/>
    <property type="match status" value="1"/>
</dbReference>
<dbReference type="InterPro" id="IPR001810">
    <property type="entry name" value="F-box_dom"/>
</dbReference>
<feature type="domain" description="F-box" evidence="2">
    <location>
        <begin position="1"/>
        <end position="50"/>
    </location>
</feature>
<evidence type="ECO:0000256" key="1">
    <source>
        <dbReference type="SAM" id="MobiDB-lite"/>
    </source>
</evidence>
<keyword evidence="4" id="KW-1185">Reference proteome</keyword>
<feature type="region of interest" description="Disordered" evidence="1">
    <location>
        <begin position="314"/>
        <end position="333"/>
    </location>
</feature>
<dbReference type="AlphaFoldDB" id="A0AAV9XRN8"/>
<evidence type="ECO:0000313" key="3">
    <source>
        <dbReference type="EMBL" id="KAK6542433.1"/>
    </source>
</evidence>
<sequence>MFPFASLPVELIQLVSKGLSAGDLLNLRLASKATNYKTRDAHLNALYARRTYFLSSKSLRILLKISKDPELRFRVNYLQLDIACAIFNLADSVNLNNYKDEDEDEQGNSIDWLAQSLLGNNSTFSEGGSCFVSDVPLDGQHAHLLAATFTGLPNLKTVEVINGYDLGKGPSLRTFQLYNPFNENGDSDLDITEYERACAKEWANVYTLNAHHVVPAIFAAMAKSQLELESIQLDDGIWKGRVLNSTSDSLAVWLPELLAMHKKHKSKQSKLRHLELPLGSLSDGDSEAFNTIFEYLLLFSDTLESLKLVQEPSGVSDLSQHPSSPPHPPSSQLPAPYYNINCPVFPNLVSLQLENLTTSSETLHDLLISFKDTLQTLHLVSCTIQDPPLNWRKILESYQE</sequence>
<name>A0AAV9XRN8_9PEZI</name>
<evidence type="ECO:0000259" key="2">
    <source>
        <dbReference type="PROSITE" id="PS50181"/>
    </source>
</evidence>
<gene>
    <name evidence="3" type="ORF">TWF694_006389</name>
</gene>
<proteinExistence type="predicted"/>
<dbReference type="EMBL" id="JAVHJO010000002">
    <property type="protein sequence ID" value="KAK6542433.1"/>
    <property type="molecule type" value="Genomic_DNA"/>
</dbReference>